<comment type="caution">
    <text evidence="6">Lacks conserved residue(s) required for the propagation of feature annotation.</text>
</comment>
<feature type="transmembrane region" description="Helical" evidence="5">
    <location>
        <begin position="6"/>
        <end position="25"/>
    </location>
</feature>
<dbReference type="NCBIfam" id="TIGR02138">
    <property type="entry name" value="phosphate_pstC"/>
    <property type="match status" value="1"/>
</dbReference>
<dbReference type="InterPro" id="IPR022182">
    <property type="entry name" value="PstC_N"/>
</dbReference>
<keyword evidence="9" id="KW-1185">Reference proteome</keyword>
<dbReference type="RefSeq" id="WP_153712694.1">
    <property type="nucleotide sequence ID" value="NZ_CP045871.1"/>
</dbReference>
<dbReference type="PANTHER" id="PTHR42727:SF1">
    <property type="entry name" value="PHOSPHATE TRANSPORT SYSTEM PERMEASE"/>
    <property type="match status" value="1"/>
</dbReference>
<dbReference type="GO" id="GO:0005315">
    <property type="term" value="F:phosphate transmembrane transporter activity"/>
    <property type="evidence" value="ECO:0007669"/>
    <property type="project" value="InterPro"/>
</dbReference>
<keyword evidence="6" id="KW-0997">Cell inner membrane</keyword>
<proteinExistence type="inferred from homology"/>
<dbReference type="InterPro" id="IPR000515">
    <property type="entry name" value="MetI-like"/>
</dbReference>
<feature type="transmembrane region" description="Helical" evidence="5">
    <location>
        <begin position="45"/>
        <end position="67"/>
    </location>
</feature>
<dbReference type="GO" id="GO:0006817">
    <property type="term" value="P:phosphate ion transport"/>
    <property type="evidence" value="ECO:0007669"/>
    <property type="project" value="UniProtKB-KW"/>
</dbReference>
<evidence type="ECO:0000256" key="5">
    <source>
        <dbReference type="RuleBase" id="RU363032"/>
    </source>
</evidence>
<name>A0A5Q2QBJ6_9GAMM</name>
<dbReference type="PANTHER" id="PTHR42727">
    <property type="entry name" value="PHOSPHATE TRANSPORT SYSTEM PERMEASE PROTEIN"/>
    <property type="match status" value="1"/>
</dbReference>
<comment type="subcellular location">
    <subcellularLocation>
        <location evidence="6">Cell inner membrane</location>
        <topology evidence="6">Multi-pass membrane protein</topology>
    </subcellularLocation>
    <subcellularLocation>
        <location evidence="1 5">Cell membrane</location>
        <topology evidence="1 5">Multi-pass membrane protein</topology>
    </subcellularLocation>
</comment>
<feature type="domain" description="ABC transmembrane type-1" evidence="7">
    <location>
        <begin position="231"/>
        <end position="447"/>
    </location>
</feature>
<feature type="transmembrane region" description="Helical" evidence="5">
    <location>
        <begin position="429"/>
        <end position="451"/>
    </location>
</feature>
<evidence type="ECO:0000256" key="3">
    <source>
        <dbReference type="ARBA" id="ARBA00022989"/>
    </source>
</evidence>
<dbReference type="InterPro" id="IPR035906">
    <property type="entry name" value="MetI-like_sf"/>
</dbReference>
<keyword evidence="5" id="KW-0813">Transport</keyword>
<dbReference type="EMBL" id="CP045871">
    <property type="protein sequence ID" value="QGG79190.1"/>
    <property type="molecule type" value="Genomic_DNA"/>
</dbReference>
<evidence type="ECO:0000256" key="2">
    <source>
        <dbReference type="ARBA" id="ARBA00022692"/>
    </source>
</evidence>
<dbReference type="AlphaFoldDB" id="A0A5Q2QBJ6"/>
<feature type="transmembrane region" description="Helical" evidence="5">
    <location>
        <begin position="301"/>
        <end position="326"/>
    </location>
</feature>
<comment type="function">
    <text evidence="6">Part of the binding-protein-dependent transport system for phosphate; probably responsible for the translocation of the substrate across the membrane.</text>
</comment>
<gene>
    <name evidence="8" type="primary">pstC</name>
    <name evidence="8" type="ORF">GH975_00890</name>
</gene>
<feature type="transmembrane region" description="Helical" evidence="5">
    <location>
        <begin position="130"/>
        <end position="150"/>
    </location>
</feature>
<evidence type="ECO:0000313" key="8">
    <source>
        <dbReference type="EMBL" id="QGG79190.1"/>
    </source>
</evidence>
<evidence type="ECO:0000256" key="6">
    <source>
        <dbReference type="RuleBase" id="RU363054"/>
    </source>
</evidence>
<accession>A0A5Q2QBJ6</accession>
<sequence>MSSDLLLIVLLGIGAAWFFASRRAIVSQGQSRGGIKAMHSLPHYYGFWAAIAAVIPAFIFFVVWSAAEESVFRSLAEQYFPADRADDFRPDIALTQIQNVVAGIRVGEVPAWVDEAALAWVRWDALASNALAAIVIGMAALLGFLAYRAVNPDFRARNWVERTITVLLAACSLVAIFTTIGIVFSVIFESIRFFGMISPMDFLFGLKWNPQIEFGENAGVGVSNYGAVPLFAGTLLISVIALLVAVPTGLFSAIYLSEYASPRLRSVVKPLMEILAGIPTVVYGFFAALTVAPFFREFGQSIGLTVSSESALAAGVVMGIMIIPFVSSLSDDVINAVPQSLRDAAYGLGSTKSESIKQVILPAALPGIVGSVLLAVSRAVGETMIVVMAAGLAANLTANPLDAVTTVTSQIVTILVGDQEFNSAKTLSAFALALTLICITLVLNIGALQIVKKYREQYD</sequence>
<evidence type="ECO:0000256" key="4">
    <source>
        <dbReference type="ARBA" id="ARBA00023136"/>
    </source>
</evidence>
<keyword evidence="2 5" id="KW-0812">Transmembrane</keyword>
<feature type="transmembrane region" description="Helical" evidence="5">
    <location>
        <begin position="359"/>
        <end position="380"/>
    </location>
</feature>
<keyword evidence="6" id="KW-1003">Cell membrane</keyword>
<feature type="transmembrane region" description="Helical" evidence="5">
    <location>
        <begin position="230"/>
        <end position="254"/>
    </location>
</feature>
<evidence type="ECO:0000313" key="9">
    <source>
        <dbReference type="Proteomes" id="UP000388235"/>
    </source>
</evidence>
<dbReference type="Pfam" id="PF12501">
    <property type="entry name" value="DUF3708"/>
    <property type="match status" value="1"/>
</dbReference>
<dbReference type="PROSITE" id="PS50928">
    <property type="entry name" value="ABC_TM1"/>
    <property type="match status" value="1"/>
</dbReference>
<dbReference type="InterPro" id="IPR011864">
    <property type="entry name" value="Phosphate_PstC"/>
</dbReference>
<dbReference type="SUPFAM" id="SSF161098">
    <property type="entry name" value="MetI-like"/>
    <property type="match status" value="1"/>
</dbReference>
<feature type="transmembrane region" description="Helical" evidence="5">
    <location>
        <begin position="162"/>
        <end position="188"/>
    </location>
</feature>
<keyword evidence="4 5" id="KW-0472">Membrane</keyword>
<dbReference type="Proteomes" id="UP000388235">
    <property type="component" value="Chromosome"/>
</dbReference>
<feature type="transmembrane region" description="Helical" evidence="5">
    <location>
        <begin position="274"/>
        <end position="295"/>
    </location>
</feature>
<dbReference type="Pfam" id="PF00528">
    <property type="entry name" value="BPD_transp_1"/>
    <property type="match status" value="1"/>
</dbReference>
<keyword evidence="3 5" id="KW-1133">Transmembrane helix</keyword>
<comment type="similarity">
    <text evidence="6">Belongs to the binding-protein-dependent transport system permease family. CysTW subfamily.</text>
</comment>
<dbReference type="KEGG" id="llp:GH975_00890"/>
<organism evidence="8 9">
    <name type="scientific">Litorivicinus lipolyticus</name>
    <dbReference type="NCBI Taxonomy" id="418701"/>
    <lineage>
        <taxon>Bacteria</taxon>
        <taxon>Pseudomonadati</taxon>
        <taxon>Pseudomonadota</taxon>
        <taxon>Gammaproteobacteria</taxon>
        <taxon>Oceanospirillales</taxon>
        <taxon>Litorivicinaceae</taxon>
        <taxon>Litorivicinus</taxon>
    </lineage>
</organism>
<dbReference type="CDD" id="cd06261">
    <property type="entry name" value="TM_PBP2"/>
    <property type="match status" value="1"/>
</dbReference>
<dbReference type="Gene3D" id="1.10.3720.10">
    <property type="entry name" value="MetI-like"/>
    <property type="match status" value="1"/>
</dbReference>
<keyword evidence="6" id="KW-0592">Phosphate transport</keyword>
<protein>
    <recommendedName>
        <fullName evidence="6">Phosphate transport system permease protein</fullName>
    </recommendedName>
</protein>
<dbReference type="GO" id="GO:0005886">
    <property type="term" value="C:plasma membrane"/>
    <property type="evidence" value="ECO:0007669"/>
    <property type="project" value="UniProtKB-SubCell"/>
</dbReference>
<dbReference type="OrthoDB" id="9785113at2"/>
<evidence type="ECO:0000256" key="1">
    <source>
        <dbReference type="ARBA" id="ARBA00004651"/>
    </source>
</evidence>
<evidence type="ECO:0000259" key="7">
    <source>
        <dbReference type="PROSITE" id="PS50928"/>
    </source>
</evidence>
<reference evidence="8 9" key="1">
    <citation type="submission" date="2019-11" db="EMBL/GenBank/DDBJ databases">
        <authorList>
            <person name="Khan S.A."/>
            <person name="Jeon C.O."/>
            <person name="Chun B.H."/>
        </authorList>
    </citation>
    <scope>NUCLEOTIDE SEQUENCE [LARGE SCALE GENOMIC DNA]</scope>
    <source>
        <strain evidence="8 9">IMCC 1097</strain>
    </source>
</reference>